<reference evidence="1 2" key="1">
    <citation type="submission" date="2018-11" db="EMBL/GenBank/DDBJ databases">
        <title>Pseudaminobacter arsenicus sp. nov., an arsenic-resistant bacterium isolated from arsenic-rich aquifers.</title>
        <authorList>
            <person name="Mu Y."/>
        </authorList>
    </citation>
    <scope>NUCLEOTIDE SEQUENCE [LARGE SCALE GENOMIC DNA]</scope>
    <source>
        <strain evidence="1 2">CB3</strain>
    </source>
</reference>
<dbReference type="Proteomes" id="UP000281647">
    <property type="component" value="Unassembled WGS sequence"/>
</dbReference>
<name>A0A432V4G6_9HYPH</name>
<keyword evidence="1" id="KW-0255">Endonuclease</keyword>
<keyword evidence="1" id="KW-0378">Hydrolase</keyword>
<dbReference type="OrthoDB" id="570928at2"/>
<proteinExistence type="predicted"/>
<comment type="caution">
    <text evidence="1">The sequence shown here is derived from an EMBL/GenBank/DDBJ whole genome shotgun (WGS) entry which is preliminary data.</text>
</comment>
<protein>
    <submittedName>
        <fullName evidence="1">Restriction endonuclease subunit R</fullName>
    </submittedName>
</protein>
<evidence type="ECO:0000313" key="2">
    <source>
        <dbReference type="Proteomes" id="UP000281647"/>
    </source>
</evidence>
<dbReference type="GO" id="GO:0004519">
    <property type="term" value="F:endonuclease activity"/>
    <property type="evidence" value="ECO:0007669"/>
    <property type="project" value="UniProtKB-KW"/>
</dbReference>
<organism evidence="1 2">
    <name type="scientific">Borborobacter arsenicus</name>
    <dbReference type="NCBI Taxonomy" id="1851146"/>
    <lineage>
        <taxon>Bacteria</taxon>
        <taxon>Pseudomonadati</taxon>
        <taxon>Pseudomonadota</taxon>
        <taxon>Alphaproteobacteria</taxon>
        <taxon>Hyphomicrobiales</taxon>
        <taxon>Phyllobacteriaceae</taxon>
        <taxon>Borborobacter</taxon>
    </lineage>
</organism>
<keyword evidence="1" id="KW-0540">Nuclease</keyword>
<accession>A0A432V4G6</accession>
<dbReference type="EMBL" id="RKST01000015">
    <property type="protein sequence ID" value="RUM96962.1"/>
    <property type="molecule type" value="Genomic_DNA"/>
</dbReference>
<gene>
    <name evidence="1" type="ORF">EET67_15610</name>
</gene>
<evidence type="ECO:0000313" key="1">
    <source>
        <dbReference type="EMBL" id="RUM96962.1"/>
    </source>
</evidence>
<keyword evidence="2" id="KW-1185">Reference proteome</keyword>
<dbReference type="AlphaFoldDB" id="A0A432V4G6"/>
<sequence length="284" mass="32114">MFYLSFKQSHPQITVGRREGESLAKLPKKFVERIASTLKKYQRIALAQQKADVAEADTVTLIKDILADVFGYDKYEELTAEHQIKATFCDLAIKIGGQLRLLVEVKSAGNSLSDNHLRQVIDYGAHQGIHWVILTNAVEWRLVRIYVANQISHEEVCRIILADISPKNEDHLQTLFLFAKEGLTTDAMQAFHQQAQLLNKFTVSAIMRTEPIVSAVRREIRKLFPDVKVGNDNLVELIENEVIKRDTIEGDKAKEAHARMRKAASRLEKARSKASKINVSEAAL</sequence>